<dbReference type="PANTHER" id="PTHR12419:SF7">
    <property type="entry name" value="OTU DOMAIN-CONTAINING PROTEIN 3"/>
    <property type="match status" value="1"/>
</dbReference>
<feature type="domain" description="OTU" evidence="2">
    <location>
        <begin position="376"/>
        <end position="497"/>
    </location>
</feature>
<comment type="caution">
    <text evidence="3">The sequence shown here is derived from an EMBL/GenBank/DDBJ whole genome shotgun (WGS) entry which is preliminary data.</text>
</comment>
<feature type="region of interest" description="Disordered" evidence="1">
    <location>
        <begin position="291"/>
        <end position="316"/>
    </location>
</feature>
<evidence type="ECO:0000259" key="2">
    <source>
        <dbReference type="PROSITE" id="PS50802"/>
    </source>
</evidence>
<dbReference type="Pfam" id="PF03184">
    <property type="entry name" value="DDE_1"/>
    <property type="match status" value="1"/>
</dbReference>
<dbReference type="PROSITE" id="PS50802">
    <property type="entry name" value="OTU"/>
    <property type="match status" value="1"/>
</dbReference>
<dbReference type="InterPro" id="IPR003323">
    <property type="entry name" value="OTU_dom"/>
</dbReference>
<reference evidence="3 4" key="1">
    <citation type="submission" date="2019-03" db="EMBL/GenBank/DDBJ databases">
        <title>Single cell metagenomics reveals metabolic interactions within the superorganism composed of flagellate Streblomastix strix and complex community of Bacteroidetes bacteria on its surface.</title>
        <authorList>
            <person name="Treitli S.C."/>
            <person name="Kolisko M."/>
            <person name="Husnik F."/>
            <person name="Keeling P."/>
            <person name="Hampl V."/>
        </authorList>
    </citation>
    <scope>NUCLEOTIDE SEQUENCE [LARGE SCALE GENOMIC DNA]</scope>
    <source>
        <strain evidence="3">ST1C</strain>
    </source>
</reference>
<dbReference type="OrthoDB" id="5983492at2759"/>
<dbReference type="InterPro" id="IPR050704">
    <property type="entry name" value="Peptidase_C85-like"/>
</dbReference>
<feature type="non-terminal residue" evidence="3">
    <location>
        <position position="779"/>
    </location>
</feature>
<dbReference type="AlphaFoldDB" id="A0A5J4VIJ9"/>
<feature type="region of interest" description="Disordered" evidence="1">
    <location>
        <begin position="733"/>
        <end position="753"/>
    </location>
</feature>
<dbReference type="GO" id="GO:0004843">
    <property type="term" value="F:cysteine-type deubiquitinase activity"/>
    <property type="evidence" value="ECO:0007669"/>
    <property type="project" value="TreeGrafter"/>
</dbReference>
<evidence type="ECO:0000313" key="3">
    <source>
        <dbReference type="EMBL" id="KAA6382226.1"/>
    </source>
</evidence>
<proteinExistence type="predicted"/>
<dbReference type="Pfam" id="PF02338">
    <property type="entry name" value="OTU"/>
    <property type="match status" value="1"/>
</dbReference>
<gene>
    <name evidence="3" type="ORF">EZS28_022245</name>
</gene>
<dbReference type="GO" id="GO:0016579">
    <property type="term" value="P:protein deubiquitination"/>
    <property type="evidence" value="ECO:0007669"/>
    <property type="project" value="TreeGrafter"/>
</dbReference>
<sequence length="779" mass="91180">MDETNINYNFKVRTAKEVGTNGGLSIQKENMPGHMTLVETISPENRYPPPLIIIGNIQQVPENITKIPGTEEVSFACSDSGFINNEIFRSWTRRFCQWKREQKRQGYFEANEKIILFLDGHQSRNDQTASQLLVEEGVTGLIFPGALTHLIQPLDSIVFRQFRQDYCRQLMRQRGKIIDEKKNKQKNDALNQQYKLNASEKRNICIKAALDAIQMASTISNRQSSFELTGIWPRNPIRATSRDDVVQDLSNPRYPLGRYSGPGHISSTDITAKKRKRVDCNDKFEKTKANSFIQESAGSKRRRTDDESSQQTLIEDNMNAAEVSAPNISKIQKKLDNQPKMRLNAHPCIRNTKEKRKSSINNDLANLNDELQEQGMYVRNNRGEGNCMFYAINDQLGGIYHDIHQLRTDIVQYLRLNAERYQQFFDEEESLEQYANRMSNDGEWGDGRLFGAITDFFECQIELHMPGEAIFTEGQICSRIIRLGYVGRSHYTIFQEGYILPILTDIHLHSSMSKKSSEFGKETDESIRFGETSRSIAANAEARAALEQQINRLRDENEALRREKKEIELKCREQMKIIESQLHDEKELHEESEEKVNKLEELLKKEKKEKMKIVDELQAEKDDKNKAILREKEINEKFIQKENEKRKAEQSLRYEIEDKNEAVEKVADSEKKKNTEIQKRKNLENEKDKILWENNQLKDENERIQQQYEIEMNKRREFEMKYLYEVEEKENIQKEANEKVENEKQRRKDAELMKMKEQEEKQIAIIRCQESDRTIVEQA</sequence>
<dbReference type="InterPro" id="IPR038765">
    <property type="entry name" value="Papain-like_cys_pep_sf"/>
</dbReference>
<dbReference type="Gene3D" id="3.90.70.80">
    <property type="match status" value="1"/>
</dbReference>
<dbReference type="InterPro" id="IPR004875">
    <property type="entry name" value="DDE_SF_endonuclease_dom"/>
</dbReference>
<protein>
    <recommendedName>
        <fullName evidence="2">OTU domain-containing protein</fullName>
    </recommendedName>
</protein>
<dbReference type="EMBL" id="SNRW01006897">
    <property type="protein sequence ID" value="KAA6382226.1"/>
    <property type="molecule type" value="Genomic_DNA"/>
</dbReference>
<dbReference type="CDD" id="cd22758">
    <property type="entry name" value="OTU_232R-like"/>
    <property type="match status" value="1"/>
</dbReference>
<organism evidence="3 4">
    <name type="scientific">Streblomastix strix</name>
    <dbReference type="NCBI Taxonomy" id="222440"/>
    <lineage>
        <taxon>Eukaryota</taxon>
        <taxon>Metamonada</taxon>
        <taxon>Preaxostyla</taxon>
        <taxon>Oxymonadida</taxon>
        <taxon>Streblomastigidae</taxon>
        <taxon>Streblomastix</taxon>
    </lineage>
</organism>
<dbReference type="GO" id="GO:0003676">
    <property type="term" value="F:nucleic acid binding"/>
    <property type="evidence" value="ECO:0007669"/>
    <property type="project" value="InterPro"/>
</dbReference>
<evidence type="ECO:0000313" key="4">
    <source>
        <dbReference type="Proteomes" id="UP000324800"/>
    </source>
</evidence>
<dbReference type="SUPFAM" id="SSF54001">
    <property type="entry name" value="Cysteine proteinases"/>
    <property type="match status" value="1"/>
</dbReference>
<dbReference type="Proteomes" id="UP000324800">
    <property type="component" value="Unassembled WGS sequence"/>
</dbReference>
<evidence type="ECO:0000256" key="1">
    <source>
        <dbReference type="SAM" id="MobiDB-lite"/>
    </source>
</evidence>
<accession>A0A5J4VIJ9</accession>
<dbReference type="PANTHER" id="PTHR12419">
    <property type="entry name" value="OTU DOMAIN CONTAINING PROTEIN"/>
    <property type="match status" value="1"/>
</dbReference>
<name>A0A5J4VIJ9_9EUKA</name>